<keyword evidence="4 7" id="KW-0812">Transmembrane</keyword>
<dbReference type="STRING" id="1193713.GCA_001636315_01331"/>
<feature type="transmembrane region" description="Helical" evidence="7">
    <location>
        <begin position="399"/>
        <end position="417"/>
    </location>
</feature>
<feature type="transmembrane region" description="Helical" evidence="7">
    <location>
        <begin position="43"/>
        <end position="63"/>
    </location>
</feature>
<feature type="transmembrane region" description="Helical" evidence="7">
    <location>
        <begin position="75"/>
        <end position="95"/>
    </location>
</feature>
<evidence type="ECO:0000256" key="1">
    <source>
        <dbReference type="ARBA" id="ARBA00004141"/>
    </source>
</evidence>
<feature type="transmembrane region" description="Helical" evidence="7">
    <location>
        <begin position="101"/>
        <end position="121"/>
    </location>
</feature>
<feature type="transmembrane region" description="Helical" evidence="7">
    <location>
        <begin position="274"/>
        <end position="294"/>
    </location>
</feature>
<dbReference type="OrthoDB" id="5597247at2"/>
<dbReference type="RefSeq" id="WP_066386429.1">
    <property type="nucleotide sequence ID" value="NZ_CP022572.1"/>
</dbReference>
<dbReference type="EMBL" id="CP022572">
    <property type="protein sequence ID" value="AZU63739.1"/>
    <property type="molecule type" value="Genomic_DNA"/>
</dbReference>
<feature type="transmembrane region" description="Helical" evidence="7">
    <location>
        <begin position="230"/>
        <end position="253"/>
    </location>
</feature>
<evidence type="ECO:0000256" key="4">
    <source>
        <dbReference type="ARBA" id="ARBA00022692"/>
    </source>
</evidence>
<dbReference type="NCBIfam" id="NF037981">
    <property type="entry name" value="NCS2_1"/>
    <property type="match status" value="1"/>
</dbReference>
<dbReference type="Pfam" id="PF00860">
    <property type="entry name" value="Xan_ur_permease"/>
    <property type="match status" value="1"/>
</dbReference>
<proteinExistence type="inferred from homology"/>
<dbReference type="Proteomes" id="UP000282892">
    <property type="component" value="Chromosome"/>
</dbReference>
<dbReference type="KEGG" id="nmk:CHR53_22185"/>
<dbReference type="PANTHER" id="PTHR42810">
    <property type="entry name" value="PURINE PERMEASE C1399.01C-RELATED"/>
    <property type="match status" value="1"/>
</dbReference>
<evidence type="ECO:0000256" key="6">
    <source>
        <dbReference type="ARBA" id="ARBA00023136"/>
    </source>
</evidence>
<keyword evidence="6 7" id="KW-0472">Membrane</keyword>
<protein>
    <submittedName>
        <fullName evidence="8">Uracil/xanthine transporter</fullName>
    </submittedName>
</protein>
<feature type="transmembrane region" description="Helical" evidence="7">
    <location>
        <begin position="12"/>
        <end position="31"/>
    </location>
</feature>
<evidence type="ECO:0000313" key="8">
    <source>
        <dbReference type="EMBL" id="AZU63739.1"/>
    </source>
</evidence>
<dbReference type="AlphaFoldDB" id="A0A3Q9QZ35"/>
<organism evidence="8 9">
    <name type="scientific">Neobacillus mesonae</name>
    <dbReference type="NCBI Taxonomy" id="1193713"/>
    <lineage>
        <taxon>Bacteria</taxon>
        <taxon>Bacillati</taxon>
        <taxon>Bacillota</taxon>
        <taxon>Bacilli</taxon>
        <taxon>Bacillales</taxon>
        <taxon>Bacillaceae</taxon>
        <taxon>Neobacillus</taxon>
    </lineage>
</organism>
<gene>
    <name evidence="8" type="ORF">CHR53_22185</name>
</gene>
<feature type="transmembrane region" description="Helical" evidence="7">
    <location>
        <begin position="314"/>
        <end position="334"/>
    </location>
</feature>
<keyword evidence="5 7" id="KW-1133">Transmembrane helix</keyword>
<feature type="transmembrane region" description="Helical" evidence="7">
    <location>
        <begin position="370"/>
        <end position="387"/>
    </location>
</feature>
<keyword evidence="9" id="KW-1185">Reference proteome</keyword>
<name>A0A3Q9QZ35_9BACI</name>
<evidence type="ECO:0000313" key="9">
    <source>
        <dbReference type="Proteomes" id="UP000282892"/>
    </source>
</evidence>
<evidence type="ECO:0000256" key="5">
    <source>
        <dbReference type="ARBA" id="ARBA00022989"/>
    </source>
</evidence>
<comment type="subcellular location">
    <subcellularLocation>
        <location evidence="1">Membrane</location>
        <topology evidence="1">Multi-pass membrane protein</topology>
    </subcellularLocation>
</comment>
<feature type="transmembrane region" description="Helical" evidence="7">
    <location>
        <begin position="191"/>
        <end position="210"/>
    </location>
</feature>
<feature type="transmembrane region" description="Helical" evidence="7">
    <location>
        <begin position="162"/>
        <end position="182"/>
    </location>
</feature>
<evidence type="ECO:0000256" key="3">
    <source>
        <dbReference type="ARBA" id="ARBA00022448"/>
    </source>
</evidence>
<dbReference type="InterPro" id="IPR006043">
    <property type="entry name" value="NCS2"/>
</dbReference>
<comment type="similarity">
    <text evidence="2">Belongs to the nucleobase:cation symporter-2 (NCS2) (TC 2.A.40) family.</text>
</comment>
<sequence>MNPLSKTTQLLAGLQWLFFMFANTVVIPLTIGDAFDLSSIEVASALQRSFIFTGAACILQAVFGHRYPLMEGQSGLWWGAILSLSASASAAGISVSELGGGLAVGIILSGILLTILGALGIGNVLRRLFTPVVMSTVFFLLASQLIIIFTKGMLGLTTSDEIHIPTAGLSIFLIVLTVWLNIKGPKAIRNFSILIGIVTGWIIYVLFFPAEAADEHVTTKLFNPFPWGKPTFSLGLIIMAVLTGLVNTTNTIASVKGVEPLLRTTTTDKQYRKSFVLTGLNSVVSGIFGMVPYAPYVSSLGFLQSTLIFERLPMIIGAAMFMILGLVPSLSHLFSTLPISVGDAVLFVAYLQLFSGALNNLEGIRFSQKTIYRIAAPVLLGMAIMNIPAEMFGSIPMLVRPLISSGLLMGIILSVVLENTINWSKLEQVKSPKKENARNIG</sequence>
<reference evidence="8 9" key="1">
    <citation type="submission" date="2017-07" db="EMBL/GenBank/DDBJ databases">
        <title>The complete genome sequence of Bacillus mesonae strain H20-5, an efficient strain improving plant abiotic stress resistance.</title>
        <authorList>
            <person name="Kim S.Y."/>
            <person name="Song H."/>
            <person name="Sang M.K."/>
            <person name="Weon H.-Y."/>
            <person name="Song J."/>
        </authorList>
    </citation>
    <scope>NUCLEOTIDE SEQUENCE [LARGE SCALE GENOMIC DNA]</scope>
    <source>
        <strain evidence="8 9">H20-5</strain>
    </source>
</reference>
<evidence type="ECO:0000256" key="2">
    <source>
        <dbReference type="ARBA" id="ARBA00008821"/>
    </source>
</evidence>
<dbReference type="PANTHER" id="PTHR42810:SF6">
    <property type="entry name" value="PURINE PERMEASE YBBY-RELATED"/>
    <property type="match status" value="1"/>
</dbReference>
<evidence type="ECO:0000256" key="7">
    <source>
        <dbReference type="SAM" id="Phobius"/>
    </source>
</evidence>
<dbReference type="NCBIfam" id="NF008502">
    <property type="entry name" value="PRK11412.1"/>
    <property type="match status" value="1"/>
</dbReference>
<accession>A0A3Q9QZ35</accession>
<feature type="transmembrane region" description="Helical" evidence="7">
    <location>
        <begin position="128"/>
        <end position="150"/>
    </location>
</feature>
<keyword evidence="3" id="KW-0813">Transport</keyword>
<dbReference type="GO" id="GO:0042907">
    <property type="term" value="F:xanthine transmembrane transporter activity"/>
    <property type="evidence" value="ECO:0007669"/>
    <property type="project" value="TreeGrafter"/>
</dbReference>
<dbReference type="GO" id="GO:0005886">
    <property type="term" value="C:plasma membrane"/>
    <property type="evidence" value="ECO:0007669"/>
    <property type="project" value="TreeGrafter"/>
</dbReference>